<evidence type="ECO:0000256" key="6">
    <source>
        <dbReference type="ARBA" id="ARBA00022729"/>
    </source>
</evidence>
<reference evidence="11 12" key="1">
    <citation type="submission" date="2023-03" db="EMBL/GenBank/DDBJ databases">
        <title>Draft genome sequence of Thalassotalea insulae KCTC 62186T.</title>
        <authorList>
            <person name="Sawabe T."/>
        </authorList>
    </citation>
    <scope>NUCLEOTIDE SEQUENCE [LARGE SCALE GENOMIC DNA]</scope>
    <source>
        <strain evidence="11 12">KCTC 62186</strain>
    </source>
</reference>
<evidence type="ECO:0000256" key="1">
    <source>
        <dbReference type="ARBA" id="ARBA00001947"/>
    </source>
</evidence>
<dbReference type="PANTHER" id="PTHR13062:SF9">
    <property type="entry name" value="MICROBIAL COLLAGENASE"/>
    <property type="match status" value="1"/>
</dbReference>
<dbReference type="PANTHER" id="PTHR13062">
    <property type="entry name" value="COLLAGENASE"/>
    <property type="match status" value="1"/>
</dbReference>
<evidence type="ECO:0000256" key="4">
    <source>
        <dbReference type="ARBA" id="ARBA00022670"/>
    </source>
</evidence>
<keyword evidence="3" id="KW-0964">Secreted</keyword>
<keyword evidence="6 10" id="KW-0732">Signal</keyword>
<feature type="chain" id="PRO_5046968936" description="Collagenase" evidence="10">
    <location>
        <begin position="26"/>
        <end position="282"/>
    </location>
</feature>
<evidence type="ECO:0000256" key="7">
    <source>
        <dbReference type="ARBA" id="ARBA00022801"/>
    </source>
</evidence>
<comment type="cofactor">
    <cofactor evidence="1">
        <name>Zn(2+)</name>
        <dbReference type="ChEBI" id="CHEBI:29105"/>
    </cofactor>
</comment>
<protein>
    <recommendedName>
        <fullName evidence="13">Collagenase</fullName>
    </recommendedName>
</protein>
<dbReference type="Proteomes" id="UP001157186">
    <property type="component" value="Unassembled WGS sequence"/>
</dbReference>
<evidence type="ECO:0000256" key="2">
    <source>
        <dbReference type="ARBA" id="ARBA00004613"/>
    </source>
</evidence>
<proteinExistence type="predicted"/>
<sequence length="282" mass="32248">MLNKKLLTLAIIAATASAPSAISHAKGKPTASNILPYTYTCSSTLKFQAQDMSNQEFIDSCQLVGLEEGYFHQKLSTQQLPIVNDVNDDLLMVIFDDYRNYNRYGSRLFGINTNNGGMYIEGDAEDPNNQASFYAHEADWLRPEFVIWNLEHEYVHYLDGRYDLKGNFSDYPTTTVWWSEGLAEYISLKNTNDDAKALINLNGGNRTLSQVFATNYNNSTDEIYRWGYLGVRFIFENNINDIDTIRSFTTIGDWQGYQNELDAMAAQYETQWQNWLVSLAQS</sequence>
<evidence type="ECO:0000256" key="8">
    <source>
        <dbReference type="ARBA" id="ARBA00022833"/>
    </source>
</evidence>
<keyword evidence="12" id="KW-1185">Reference proteome</keyword>
<gene>
    <name evidence="11" type="ORF">tinsulaeT_24560</name>
</gene>
<feature type="signal peptide" evidence="10">
    <location>
        <begin position="1"/>
        <end position="25"/>
    </location>
</feature>
<evidence type="ECO:0000256" key="3">
    <source>
        <dbReference type="ARBA" id="ARBA00022525"/>
    </source>
</evidence>
<comment type="caution">
    <text evidence="11">The sequence shown here is derived from an EMBL/GenBank/DDBJ whole genome shotgun (WGS) entry which is preliminary data.</text>
</comment>
<dbReference type="Gene3D" id="3.40.30.160">
    <property type="entry name" value="Collagenase ColT, N-terminal domain"/>
    <property type="match status" value="1"/>
</dbReference>
<accession>A0ABQ6GY36</accession>
<evidence type="ECO:0000256" key="10">
    <source>
        <dbReference type="SAM" id="SignalP"/>
    </source>
</evidence>
<dbReference type="Gene3D" id="1.10.390.20">
    <property type="match status" value="1"/>
</dbReference>
<evidence type="ECO:0000256" key="5">
    <source>
        <dbReference type="ARBA" id="ARBA00022723"/>
    </source>
</evidence>
<evidence type="ECO:0000313" key="11">
    <source>
        <dbReference type="EMBL" id="GLX79116.1"/>
    </source>
</evidence>
<keyword evidence="8" id="KW-0862">Zinc</keyword>
<evidence type="ECO:0000313" key="12">
    <source>
        <dbReference type="Proteomes" id="UP001157186"/>
    </source>
</evidence>
<dbReference type="EMBL" id="BSST01000001">
    <property type="protein sequence ID" value="GLX79116.1"/>
    <property type="molecule type" value="Genomic_DNA"/>
</dbReference>
<keyword evidence="9" id="KW-0482">Metalloprotease</keyword>
<dbReference type="RefSeq" id="WP_284245013.1">
    <property type="nucleotide sequence ID" value="NZ_BSST01000001.1"/>
</dbReference>
<dbReference type="PRINTS" id="PR00931">
    <property type="entry name" value="MICOLLPTASE"/>
</dbReference>
<organism evidence="11 12">
    <name type="scientific">Thalassotalea insulae</name>
    <dbReference type="NCBI Taxonomy" id="2056778"/>
    <lineage>
        <taxon>Bacteria</taxon>
        <taxon>Pseudomonadati</taxon>
        <taxon>Pseudomonadota</taxon>
        <taxon>Gammaproteobacteria</taxon>
        <taxon>Alteromonadales</taxon>
        <taxon>Colwelliaceae</taxon>
        <taxon>Thalassotalea</taxon>
    </lineage>
</organism>
<keyword evidence="5" id="KW-0479">Metal-binding</keyword>
<name>A0ABQ6GY36_9GAMM</name>
<dbReference type="Pfam" id="PF01752">
    <property type="entry name" value="Peptidase_M9"/>
    <property type="match status" value="1"/>
</dbReference>
<keyword evidence="7" id="KW-0378">Hydrolase</keyword>
<keyword evidence="4" id="KW-0645">Protease</keyword>
<evidence type="ECO:0000256" key="9">
    <source>
        <dbReference type="ARBA" id="ARBA00023049"/>
    </source>
</evidence>
<dbReference type="InterPro" id="IPR002169">
    <property type="entry name" value="Peptidase_M9A/M9B"/>
</dbReference>
<comment type="subcellular location">
    <subcellularLocation>
        <location evidence="2">Secreted</location>
    </subcellularLocation>
</comment>
<evidence type="ECO:0008006" key="13">
    <source>
        <dbReference type="Google" id="ProtNLM"/>
    </source>
</evidence>